<accession>A0ABS6MGV4</accession>
<gene>
    <name evidence="1" type="ORF">KQY15_02025</name>
</gene>
<dbReference type="RefSeq" id="WP_217666731.1">
    <property type="nucleotide sequence ID" value="NZ_JAHRID010000001.1"/>
</dbReference>
<protein>
    <submittedName>
        <fullName evidence="1">Class I SAM-dependent methyltransferase</fullName>
    </submittedName>
</protein>
<organism evidence="1 2">
    <name type="scientific">Arsukibacterium indicum</name>
    <dbReference type="NCBI Taxonomy" id="2848612"/>
    <lineage>
        <taxon>Bacteria</taxon>
        <taxon>Pseudomonadati</taxon>
        <taxon>Pseudomonadota</taxon>
        <taxon>Gammaproteobacteria</taxon>
        <taxon>Chromatiales</taxon>
        <taxon>Chromatiaceae</taxon>
        <taxon>Arsukibacterium</taxon>
    </lineage>
</organism>
<evidence type="ECO:0000313" key="1">
    <source>
        <dbReference type="EMBL" id="MBV2127875.1"/>
    </source>
</evidence>
<proteinExistence type="predicted"/>
<comment type="caution">
    <text evidence="1">The sequence shown here is derived from an EMBL/GenBank/DDBJ whole genome shotgun (WGS) entry which is preliminary data.</text>
</comment>
<keyword evidence="1" id="KW-0808">Transferase</keyword>
<dbReference type="Proteomes" id="UP000704611">
    <property type="component" value="Unassembled WGS sequence"/>
</dbReference>
<dbReference type="GO" id="GO:0008168">
    <property type="term" value="F:methyltransferase activity"/>
    <property type="evidence" value="ECO:0007669"/>
    <property type="project" value="UniProtKB-KW"/>
</dbReference>
<reference evidence="1 2" key="1">
    <citation type="submission" date="2021-06" db="EMBL/GenBank/DDBJ databases">
        <title>Rheinheimera indica sp. nov., isolated from deep-sea sediment.</title>
        <authorList>
            <person name="Wang Z."/>
            <person name="Zhang X.-Y."/>
        </authorList>
    </citation>
    <scope>NUCLEOTIDE SEQUENCE [LARGE SCALE GENOMIC DNA]</scope>
    <source>
        <strain evidence="1 2">SM2107</strain>
    </source>
</reference>
<keyword evidence="2" id="KW-1185">Reference proteome</keyword>
<evidence type="ECO:0000313" key="2">
    <source>
        <dbReference type="Proteomes" id="UP000704611"/>
    </source>
</evidence>
<dbReference type="GO" id="GO:0032259">
    <property type="term" value="P:methylation"/>
    <property type="evidence" value="ECO:0007669"/>
    <property type="project" value="UniProtKB-KW"/>
</dbReference>
<keyword evidence="1" id="KW-0489">Methyltransferase</keyword>
<name>A0ABS6MGV4_9GAMM</name>
<sequence>MQSKPVFQLMRQGGFISSEKSLLLADSCRDEKISVFQDPNSKLIYLDPHYQGKAEDYYSKKVVPSSAIPRNDMDVIDTERRSALLKPFIAGKRWLDFGCGPGYQLREDSRLSAGHLGVELNSSNCEALSNDGYNVSSSLADVSAFRPQVVSMFHVMEHLADPANILQQLSSFATENATLLVEVPHAGDWLLQHGPAAFKSFTFWSEHLILHTRASLQYVLEQSGWHLQHIIAVQRYPVWNHLQWCLQQKPTGFTATPFDSAASALQLAYEQFLASRDQTDTLIAVATRRLAD</sequence>
<dbReference type="Pfam" id="PF13489">
    <property type="entry name" value="Methyltransf_23"/>
    <property type="match status" value="1"/>
</dbReference>
<dbReference type="EMBL" id="JAHRID010000001">
    <property type="protein sequence ID" value="MBV2127875.1"/>
    <property type="molecule type" value="Genomic_DNA"/>
</dbReference>